<reference evidence="8" key="1">
    <citation type="journal article" date="2019" name="Int. J. Syst. Evol. Microbiol.">
        <title>The Global Catalogue of Microorganisms (GCM) 10K type strain sequencing project: providing services to taxonomists for standard genome sequencing and annotation.</title>
        <authorList>
            <consortium name="The Broad Institute Genomics Platform"/>
            <consortium name="The Broad Institute Genome Sequencing Center for Infectious Disease"/>
            <person name="Wu L."/>
            <person name="Ma J."/>
        </authorList>
    </citation>
    <scope>NUCLEOTIDE SEQUENCE [LARGE SCALE GENOMIC DNA]</scope>
    <source>
        <strain evidence="8">CCM 8681</strain>
    </source>
</reference>
<dbReference type="InterPro" id="IPR006626">
    <property type="entry name" value="PbH1"/>
</dbReference>
<dbReference type="Proteomes" id="UP000624701">
    <property type="component" value="Unassembled WGS sequence"/>
</dbReference>
<dbReference type="EMBL" id="BMDQ01000002">
    <property type="protein sequence ID" value="GGI57653.1"/>
    <property type="molecule type" value="Genomic_DNA"/>
</dbReference>
<dbReference type="NCBIfam" id="NF041518">
    <property type="entry name" value="choice_anch_Q"/>
    <property type="match status" value="1"/>
</dbReference>
<protein>
    <recommendedName>
        <fullName evidence="6">LamG-like jellyroll fold domain-containing protein</fullName>
    </recommendedName>
</protein>
<dbReference type="SUPFAM" id="SSF49899">
    <property type="entry name" value="Concanavalin A-like lectins/glucanases"/>
    <property type="match status" value="2"/>
</dbReference>
<dbReference type="PANTHER" id="PTHR47566:SF1">
    <property type="entry name" value="PROTEIN NUD1"/>
    <property type="match status" value="1"/>
</dbReference>
<keyword evidence="1" id="KW-0433">Leucine-rich repeat</keyword>
<keyword evidence="3" id="KW-0677">Repeat</keyword>
<dbReference type="SUPFAM" id="SSF51126">
    <property type="entry name" value="Pectin lyase-like"/>
    <property type="match status" value="1"/>
</dbReference>
<dbReference type="InterPro" id="IPR001611">
    <property type="entry name" value="Leu-rich_rpt"/>
</dbReference>
<feature type="chain" id="PRO_5046852595" description="LamG-like jellyroll fold domain-containing protein" evidence="5">
    <location>
        <begin position="20"/>
        <end position="1715"/>
    </location>
</feature>
<dbReference type="SMART" id="SM00710">
    <property type="entry name" value="PbH1"/>
    <property type="match status" value="9"/>
</dbReference>
<keyword evidence="2 5" id="KW-0732">Signal</keyword>
<sequence length="1715" mass="183056">MRTKLLLLFVFSISVLSHTQTTSIPDSVFEQQLIDLGLDDVIDGQVLTANIVSVTTLDISSPITSLDGIEDFTALETLITTGVSTLTSIDVSQNTNLKNLDIVGCFNLTSLDVSNNLNLTTLKTNGTGIITIDVSSNTNLTELIASPSSNLINLIASNTSISELDLRFTPNLQNINVSNNNSLSLLRLNNGNNVNVTNYISFNTPNLTDCIWVDDAVFSNSFWTNRDPNNSFCDGVYVPDDALEQAFVDLGFDTLPLDDEVPFSALLRESLNLSGRGISDPTGLEYFEVLRSLDLSNNNISSLNVSKNSDLSILNVNNNNLNSLDVSQNTIMGVLRIRDNTIDNLDVGHLNLFILDVANNNLDALDLLNSSLLETLDISGNNFSNLDVSQNNDLKILDVSNNNLSTLDLSNNTDLNSLSTQNTVITNLDLSTQTNLSAINISNNNQLMELNIRNGNNSSISGNDFISTNSSNLICITVDDPAYSIANWINIDPANTFSVVCGPGTAFNFDGIDDYAVAVNPSILEITSGTVEMRIKPETKATAQTILAYRSSDGANTKYLFNLLGNLTGIGFWNGASYQTITYAFNPDEWYNIAITDDDTGSTTVYVNSVSIGAFSTEFGTATGSNLNLYVGVDFPLNEYFLGDIGDIRIWNTVKPRGTGICSNTPSGNDLIAYYDFNQGTTSADNSSINSIIDSSGNSNNLSLINTTINGLTSNWINSDNASFTDTITPVAVAQNITASLDANGQIIVDPLLVDNGSTDNCEIVSYVLSQDTFTCGDLEFEGFSSQALDLDGTLQYAEIPYTPELNLPNSWTLEGWIYPTGFNPGGDVVIDKYSGTSFFDEYSIFHFGGNYFAEVTTTDGNFGVNGGPVTLNQWTHIAGVYDQANGTLSIYINGTLQNTAAGITGSSLSTTNNTILGGVDWGNATFTGTIDELRIWDRALTAQEITDQRSQILSSDESNLVGYFRIEQGQGNNTLLDSSPNNNTASFFNLDANSDWNTINTATVNGEPGVIPIILTVTDGNNNSSITPLQVTVVDNIGPNVITQDITLNIACGASVSITVDDISNGITDNCEIDSISLDNNTFDGSMVGANTVTLTVTDTSGNTTSETAIVNVVNTTPILYVDQNATGNADGTTWANAFNTIQDALNLINNTCTTIDEIQIAEGNYVEGSQLNINKAITIKGGYPTGGGIQDFENNPTVIDGNDIHRVINASHTTGILYLEGITIQNGIVASTNADGGGIYTTGDLDLNYVKVLNNKAEAIIPSSLNTTGIANGGGIYAFQANITLSNSAINNNMITSINNDDLSPLAYGGGIYISNGDITLTNTTVDNNMIFCFNSGQAAAPQRSYSYGGGIYSVIGNTTIISSSVNNNSINNNTYTISEEVGAGAAGIYNQLGNTVILNSTVNNNSVTIGDSSLSVSIAPSNNATGSGIRADTIELINTTLSNNTITTYTGYAGRVEGGAIYVTQSITLTNSLLSNNRISGPSSSSSIQGGAIFPFNSNLTVSVSSSNSILWNNEKSTDNGNTFSSSEYEGSGTFAFNHSLVTNQNPTGTNNIDATSPGFDPLFVDSPNGDFRLQSGSPLIDAGNDSYLPQDTFDVDNDGDTSEALPLDLDGELRISGSFVDIGSYEFQGSTLSIDDDFNLSKYSVYPNPTNQILNIDGLKTSENVEIYNISGQKLFTKTIDLNKNTIDVSQLSAGLYFLKINDESIKFIKQ</sequence>
<proteinExistence type="predicted"/>
<organism evidence="7 8">
    <name type="scientific">Winogradskyella haliclonae</name>
    <dbReference type="NCBI Taxonomy" id="2048558"/>
    <lineage>
        <taxon>Bacteria</taxon>
        <taxon>Pseudomonadati</taxon>
        <taxon>Bacteroidota</taxon>
        <taxon>Flavobacteriia</taxon>
        <taxon>Flavobacteriales</taxon>
        <taxon>Flavobacteriaceae</taxon>
        <taxon>Winogradskyella</taxon>
    </lineage>
</organism>
<name>A0ABQ2C3F3_9FLAO</name>
<dbReference type="Gene3D" id="2.60.120.200">
    <property type="match status" value="2"/>
</dbReference>
<dbReference type="InterPro" id="IPR013320">
    <property type="entry name" value="ConA-like_dom_sf"/>
</dbReference>
<dbReference type="PROSITE" id="PS51450">
    <property type="entry name" value="LRR"/>
    <property type="match status" value="1"/>
</dbReference>
<keyword evidence="4" id="KW-1015">Disulfide bond</keyword>
<dbReference type="InterPro" id="IPR059226">
    <property type="entry name" value="Choice_anch_Q_dom"/>
</dbReference>
<evidence type="ECO:0000256" key="5">
    <source>
        <dbReference type="SAM" id="SignalP"/>
    </source>
</evidence>
<comment type="caution">
    <text evidence="7">The sequence shown here is derived from an EMBL/GenBank/DDBJ whole genome shotgun (WGS) entry which is preliminary data.</text>
</comment>
<dbReference type="InterPro" id="IPR006558">
    <property type="entry name" value="LamG-like"/>
</dbReference>
<evidence type="ECO:0000313" key="7">
    <source>
        <dbReference type="EMBL" id="GGI57653.1"/>
    </source>
</evidence>
<evidence type="ECO:0000256" key="3">
    <source>
        <dbReference type="ARBA" id="ARBA00022737"/>
    </source>
</evidence>
<dbReference type="Gene3D" id="3.80.10.10">
    <property type="entry name" value="Ribonuclease Inhibitor"/>
    <property type="match status" value="2"/>
</dbReference>
<dbReference type="SMART" id="SM00560">
    <property type="entry name" value="LamGL"/>
    <property type="match status" value="1"/>
</dbReference>
<dbReference type="SUPFAM" id="SSF52047">
    <property type="entry name" value="RNI-like"/>
    <property type="match status" value="1"/>
</dbReference>
<keyword evidence="8" id="KW-1185">Reference proteome</keyword>
<dbReference type="NCBIfam" id="TIGR04183">
    <property type="entry name" value="Por_Secre_tail"/>
    <property type="match status" value="1"/>
</dbReference>
<dbReference type="InterPro" id="IPR011050">
    <property type="entry name" value="Pectin_lyase_fold/virulence"/>
</dbReference>
<gene>
    <name evidence="7" type="ORF">GCM10011444_19620</name>
</gene>
<dbReference type="InterPro" id="IPR052574">
    <property type="entry name" value="CDIRP"/>
</dbReference>
<evidence type="ECO:0000256" key="2">
    <source>
        <dbReference type="ARBA" id="ARBA00022729"/>
    </source>
</evidence>
<dbReference type="Pfam" id="PF18962">
    <property type="entry name" value="Por_Secre_tail"/>
    <property type="match status" value="1"/>
</dbReference>
<dbReference type="SUPFAM" id="SSF52058">
    <property type="entry name" value="L domain-like"/>
    <property type="match status" value="1"/>
</dbReference>
<dbReference type="PANTHER" id="PTHR47566">
    <property type="match status" value="1"/>
</dbReference>
<dbReference type="InterPro" id="IPR032675">
    <property type="entry name" value="LRR_dom_sf"/>
</dbReference>
<dbReference type="Pfam" id="PF13385">
    <property type="entry name" value="Laminin_G_3"/>
    <property type="match status" value="2"/>
</dbReference>
<feature type="domain" description="LamG-like jellyroll fold" evidence="6">
    <location>
        <begin position="810"/>
        <end position="944"/>
    </location>
</feature>
<dbReference type="Gene3D" id="2.160.20.10">
    <property type="entry name" value="Single-stranded right-handed beta-helix, Pectin lyase-like"/>
    <property type="match status" value="1"/>
</dbReference>
<feature type="signal peptide" evidence="5">
    <location>
        <begin position="1"/>
        <end position="19"/>
    </location>
</feature>
<dbReference type="InterPro" id="IPR012334">
    <property type="entry name" value="Pectin_lyas_fold"/>
</dbReference>
<evidence type="ECO:0000313" key="8">
    <source>
        <dbReference type="Proteomes" id="UP000624701"/>
    </source>
</evidence>
<dbReference type="InterPro" id="IPR026444">
    <property type="entry name" value="Secre_tail"/>
</dbReference>
<evidence type="ECO:0000259" key="6">
    <source>
        <dbReference type="SMART" id="SM00560"/>
    </source>
</evidence>
<dbReference type="RefSeq" id="WP_188374564.1">
    <property type="nucleotide sequence ID" value="NZ_BMDQ01000002.1"/>
</dbReference>
<accession>A0ABQ2C3F3</accession>
<evidence type="ECO:0000256" key="1">
    <source>
        <dbReference type="ARBA" id="ARBA00022614"/>
    </source>
</evidence>
<evidence type="ECO:0000256" key="4">
    <source>
        <dbReference type="ARBA" id="ARBA00023157"/>
    </source>
</evidence>